<keyword evidence="2" id="KW-1185">Reference proteome</keyword>
<reference evidence="1" key="1">
    <citation type="submission" date="2021-06" db="EMBL/GenBank/DDBJ databases">
        <authorList>
            <person name="Kallberg Y."/>
            <person name="Tangrot J."/>
            <person name="Rosling A."/>
        </authorList>
    </citation>
    <scope>NUCLEOTIDE SEQUENCE</scope>
    <source>
        <strain evidence="1">MA461A</strain>
    </source>
</reference>
<gene>
    <name evidence="1" type="ORF">RPERSI_LOCUS9103</name>
</gene>
<feature type="non-terminal residue" evidence="1">
    <location>
        <position position="649"/>
    </location>
</feature>
<evidence type="ECO:0000313" key="2">
    <source>
        <dbReference type="Proteomes" id="UP000789920"/>
    </source>
</evidence>
<protein>
    <submittedName>
        <fullName evidence="1">20143_t:CDS:1</fullName>
    </submittedName>
</protein>
<proteinExistence type="predicted"/>
<evidence type="ECO:0000313" key="1">
    <source>
        <dbReference type="EMBL" id="CAG8680747.1"/>
    </source>
</evidence>
<dbReference type="Proteomes" id="UP000789920">
    <property type="component" value="Unassembled WGS sequence"/>
</dbReference>
<sequence length="649" mass="73151">MSNYNFSARDRANSSSRSYSSDHPPQRPPPSSRTSALNLNNLLNSDDQPMSHTSSHFSLPPLASHAAPPYTQPTLSFSSYTSQTNNTHYRHNHNDYPPSTLSTPSTLSHSIPPSILPIQRHLPAYNSPSWDYSEPPAHQLPGTQYKVDHASSVPQQTLSFFHNSNVNQNSLHRIHENTGVVPHETLRPLPVMSINQLLSRDPNEDAGFQFAKSQNGPSGVFDGGQYGRSNLAHAPTDSTEDKDSAITASDANTDASLHGSDRSEGESTEEELIIPPPPRKIPEPEVGFVVKLKQNQSSQSSSTPSTRESQEPDNLKIISAPQTFQLSQSNRKLPVTPTSQTSKVSPAARTKRVTSPKQRPQPNQKPQNKTPKPKKSSRIDVTGIDTQELSHSSESSVATSVGPKPRYGTSQSSELTGSEESDSDGTIEEKYSEELINYMVEVYQRQKRVVDDYERRCRMKKETLRRKFLTRISIRIPSRTSDKENSMGPIKGFRGSRHKNDKRKHHYIELPTETDEDSDIGGQRRPAHDAKAQKHRDALEVEERRKIWKDIVRNAIPRMNKIVIQTTTSRANNCRKVAQLCQKEARKAAGKSCKSAKDIQSRVKQANKQMLMFWKRNEKEERELRKKAEREALERMRVEEELREAKRQA</sequence>
<accession>A0ACA9NYV0</accession>
<comment type="caution">
    <text evidence="1">The sequence shown here is derived from an EMBL/GenBank/DDBJ whole genome shotgun (WGS) entry which is preliminary data.</text>
</comment>
<name>A0ACA9NYV0_9GLOM</name>
<organism evidence="1 2">
    <name type="scientific">Racocetra persica</name>
    <dbReference type="NCBI Taxonomy" id="160502"/>
    <lineage>
        <taxon>Eukaryota</taxon>
        <taxon>Fungi</taxon>
        <taxon>Fungi incertae sedis</taxon>
        <taxon>Mucoromycota</taxon>
        <taxon>Glomeromycotina</taxon>
        <taxon>Glomeromycetes</taxon>
        <taxon>Diversisporales</taxon>
        <taxon>Gigasporaceae</taxon>
        <taxon>Racocetra</taxon>
    </lineage>
</organism>
<dbReference type="EMBL" id="CAJVQC010016904">
    <property type="protein sequence ID" value="CAG8680747.1"/>
    <property type="molecule type" value="Genomic_DNA"/>
</dbReference>